<gene>
    <name evidence="2" type="ORF">ACAOBT_LOCUS19910</name>
</gene>
<feature type="chain" id="PRO_5040295034" evidence="1">
    <location>
        <begin position="23"/>
        <end position="41"/>
    </location>
</feature>
<proteinExistence type="predicted"/>
<feature type="signal peptide" evidence="1">
    <location>
        <begin position="1"/>
        <end position="22"/>
    </location>
</feature>
<keyword evidence="1" id="KW-0732">Signal</keyword>
<keyword evidence="3" id="KW-1185">Reference proteome</keyword>
<comment type="caution">
    <text evidence="2">The sequence shown here is derived from an EMBL/GenBank/DDBJ whole genome shotgun (WGS) entry which is preliminary data.</text>
</comment>
<dbReference type="Proteomes" id="UP001152888">
    <property type="component" value="Unassembled WGS sequence"/>
</dbReference>
<dbReference type="AlphaFoldDB" id="A0A9P0LAN0"/>
<evidence type="ECO:0000313" key="2">
    <source>
        <dbReference type="EMBL" id="CAH1990850.1"/>
    </source>
</evidence>
<organism evidence="2 3">
    <name type="scientific">Acanthoscelides obtectus</name>
    <name type="common">Bean weevil</name>
    <name type="synonym">Bruchus obtectus</name>
    <dbReference type="NCBI Taxonomy" id="200917"/>
    <lineage>
        <taxon>Eukaryota</taxon>
        <taxon>Metazoa</taxon>
        <taxon>Ecdysozoa</taxon>
        <taxon>Arthropoda</taxon>
        <taxon>Hexapoda</taxon>
        <taxon>Insecta</taxon>
        <taxon>Pterygota</taxon>
        <taxon>Neoptera</taxon>
        <taxon>Endopterygota</taxon>
        <taxon>Coleoptera</taxon>
        <taxon>Polyphaga</taxon>
        <taxon>Cucujiformia</taxon>
        <taxon>Chrysomeloidea</taxon>
        <taxon>Chrysomelidae</taxon>
        <taxon>Bruchinae</taxon>
        <taxon>Bruchini</taxon>
        <taxon>Acanthoscelides</taxon>
    </lineage>
</organism>
<protein>
    <submittedName>
        <fullName evidence="2">Uncharacterized protein</fullName>
    </submittedName>
</protein>
<dbReference type="EMBL" id="CAKOFQ010007098">
    <property type="protein sequence ID" value="CAH1990850.1"/>
    <property type="molecule type" value="Genomic_DNA"/>
</dbReference>
<evidence type="ECO:0000313" key="3">
    <source>
        <dbReference type="Proteomes" id="UP001152888"/>
    </source>
</evidence>
<sequence length="41" mass="4565">MLKIYLLAAAVAAIAFLQFVSAMPQDIFCPPFLDPTNCYKK</sequence>
<accession>A0A9P0LAN0</accession>
<reference evidence="2" key="1">
    <citation type="submission" date="2022-03" db="EMBL/GenBank/DDBJ databases">
        <authorList>
            <person name="Sayadi A."/>
        </authorList>
    </citation>
    <scope>NUCLEOTIDE SEQUENCE</scope>
</reference>
<evidence type="ECO:0000256" key="1">
    <source>
        <dbReference type="SAM" id="SignalP"/>
    </source>
</evidence>
<name>A0A9P0LAN0_ACAOB</name>